<feature type="region of interest" description="Disordered" evidence="9">
    <location>
        <begin position="233"/>
        <end position="266"/>
    </location>
</feature>
<dbReference type="InterPro" id="IPR004827">
    <property type="entry name" value="bZIP"/>
</dbReference>
<dbReference type="InterPro" id="IPR046347">
    <property type="entry name" value="bZIP_sf"/>
</dbReference>
<dbReference type="Proteomes" id="UP000094236">
    <property type="component" value="Unassembled WGS sequence"/>
</dbReference>
<dbReference type="CDD" id="cd12193">
    <property type="entry name" value="bZIP_GCN4"/>
    <property type="match status" value="1"/>
</dbReference>
<evidence type="ECO:0000256" key="9">
    <source>
        <dbReference type="SAM" id="MobiDB-lite"/>
    </source>
</evidence>
<feature type="compositionally biased region" description="Low complexity" evidence="9">
    <location>
        <begin position="197"/>
        <end position="208"/>
    </location>
</feature>
<evidence type="ECO:0000313" key="11">
    <source>
        <dbReference type="EMBL" id="ODV97619.1"/>
    </source>
</evidence>
<evidence type="ECO:0000256" key="4">
    <source>
        <dbReference type="ARBA" id="ARBA00023125"/>
    </source>
</evidence>
<comment type="similarity">
    <text evidence="8">Belongs to the bZIP family. GCN4 subfamily.</text>
</comment>
<feature type="region of interest" description="Disordered" evidence="9">
    <location>
        <begin position="148"/>
        <end position="208"/>
    </location>
</feature>
<evidence type="ECO:0000256" key="7">
    <source>
        <dbReference type="ARBA" id="ARBA00023242"/>
    </source>
</evidence>
<evidence type="ECO:0000313" key="12">
    <source>
        <dbReference type="Proteomes" id="UP000094236"/>
    </source>
</evidence>
<evidence type="ECO:0000256" key="2">
    <source>
        <dbReference type="ARBA" id="ARBA00022605"/>
    </source>
</evidence>
<sequence length="336" mass="36566">MSAVAANSLSFDPSSLLEPGSLFDADQQDQHVSLNSNSSAPLILGESVFDILHHRQVGGGKSEFGSLPYTDSDATSGSVSGSGSRASSVSTSGSVSGSTSGSHTISPMEIHLSLMNSVFHPDGSFDDSPMFTTAEDDSRNWVSLFEQSEQVEQTEPAEQAEEARNDNAPRSEPSPVPANESYTNSRKRSYNESENGEQQQVQEHQQVQEYQTLARDAARAIVTPELTPLMGGDLELSSRSNSCSASMSSATFSKRRQDSSSSLVSLENEKRDHLGVVSYHKKQRCAPLTPVFTDSDDPVAVKRARNTEAARRSRARKMERMSQLEDRVEQLLQRNG</sequence>
<evidence type="ECO:0000259" key="10">
    <source>
        <dbReference type="PROSITE" id="PS50217"/>
    </source>
</evidence>
<organism evidence="11 12">
    <name type="scientific">Pachysolen tannophilus NRRL Y-2460</name>
    <dbReference type="NCBI Taxonomy" id="669874"/>
    <lineage>
        <taxon>Eukaryota</taxon>
        <taxon>Fungi</taxon>
        <taxon>Dikarya</taxon>
        <taxon>Ascomycota</taxon>
        <taxon>Saccharomycotina</taxon>
        <taxon>Pichiomycetes</taxon>
        <taxon>Pachysolenaceae</taxon>
        <taxon>Pachysolen</taxon>
    </lineage>
</organism>
<dbReference type="SUPFAM" id="SSF57959">
    <property type="entry name" value="Leucine zipper domain"/>
    <property type="match status" value="1"/>
</dbReference>
<evidence type="ECO:0000256" key="5">
    <source>
        <dbReference type="ARBA" id="ARBA00023159"/>
    </source>
</evidence>
<feature type="compositionally biased region" description="Basic and acidic residues" evidence="9">
    <location>
        <begin position="305"/>
        <end position="329"/>
    </location>
</feature>
<dbReference type="GO" id="GO:0008652">
    <property type="term" value="P:amino acid biosynthetic process"/>
    <property type="evidence" value="ECO:0007669"/>
    <property type="project" value="UniProtKB-KW"/>
</dbReference>
<gene>
    <name evidence="11" type="ORF">PACTADRAFT_47502</name>
</gene>
<keyword evidence="3" id="KW-0805">Transcription regulation</keyword>
<evidence type="ECO:0000256" key="3">
    <source>
        <dbReference type="ARBA" id="ARBA00023015"/>
    </source>
</evidence>
<feature type="region of interest" description="Disordered" evidence="9">
    <location>
        <begin position="61"/>
        <end position="104"/>
    </location>
</feature>
<proteinExistence type="inferred from homology"/>
<dbReference type="Pfam" id="PF07716">
    <property type="entry name" value="bZIP_2"/>
    <property type="match status" value="1"/>
</dbReference>
<dbReference type="PROSITE" id="PS00036">
    <property type="entry name" value="BZIP_BASIC"/>
    <property type="match status" value="1"/>
</dbReference>
<dbReference type="FunFam" id="3.30.160.60:FF:001491">
    <property type="entry name" value="Cross-pathway control protein A"/>
    <property type="match status" value="1"/>
</dbReference>
<name>A0A1E4U0V5_PACTA</name>
<evidence type="ECO:0000256" key="1">
    <source>
        <dbReference type="ARBA" id="ARBA00004123"/>
    </source>
</evidence>
<feature type="non-terminal residue" evidence="11">
    <location>
        <position position="336"/>
    </location>
</feature>
<accession>A0A1E4U0V5</accession>
<feature type="domain" description="BZIP" evidence="10">
    <location>
        <begin position="296"/>
        <end position="336"/>
    </location>
</feature>
<evidence type="ECO:0000256" key="8">
    <source>
        <dbReference type="ARBA" id="ARBA00061302"/>
    </source>
</evidence>
<keyword evidence="5" id="KW-0010">Activator</keyword>
<comment type="subcellular location">
    <subcellularLocation>
        <location evidence="1">Nucleus</location>
    </subcellularLocation>
</comment>
<dbReference type="EMBL" id="KV454011">
    <property type="protein sequence ID" value="ODV97619.1"/>
    <property type="molecule type" value="Genomic_DNA"/>
</dbReference>
<dbReference type="PROSITE" id="PS50217">
    <property type="entry name" value="BZIP"/>
    <property type="match status" value="1"/>
</dbReference>
<keyword evidence="7" id="KW-0539">Nucleus</keyword>
<dbReference type="STRING" id="669874.A0A1E4U0V5"/>
<keyword evidence="6" id="KW-0804">Transcription</keyword>
<dbReference type="GO" id="GO:0003700">
    <property type="term" value="F:DNA-binding transcription factor activity"/>
    <property type="evidence" value="ECO:0007669"/>
    <property type="project" value="InterPro"/>
</dbReference>
<dbReference type="GO" id="GO:0003677">
    <property type="term" value="F:DNA binding"/>
    <property type="evidence" value="ECO:0007669"/>
    <property type="project" value="UniProtKB-KW"/>
</dbReference>
<dbReference type="Gene3D" id="3.30.160.60">
    <property type="entry name" value="Classic Zinc Finger"/>
    <property type="match status" value="1"/>
</dbReference>
<dbReference type="GO" id="GO:0005634">
    <property type="term" value="C:nucleus"/>
    <property type="evidence" value="ECO:0007669"/>
    <property type="project" value="UniProtKB-SubCell"/>
</dbReference>
<dbReference type="AlphaFoldDB" id="A0A1E4U0V5"/>
<feature type="compositionally biased region" description="Low complexity" evidence="9">
    <location>
        <begin position="237"/>
        <end position="252"/>
    </location>
</feature>
<dbReference type="OrthoDB" id="5419235at2759"/>
<keyword evidence="2" id="KW-0028">Amino-acid biosynthesis</keyword>
<keyword evidence="4" id="KW-0238">DNA-binding</keyword>
<evidence type="ECO:0000256" key="6">
    <source>
        <dbReference type="ARBA" id="ARBA00023163"/>
    </source>
</evidence>
<reference evidence="12" key="1">
    <citation type="submission" date="2016-05" db="EMBL/GenBank/DDBJ databases">
        <title>Comparative genomics of biotechnologically important yeasts.</title>
        <authorList>
            <consortium name="DOE Joint Genome Institute"/>
            <person name="Riley R."/>
            <person name="Haridas S."/>
            <person name="Wolfe K.H."/>
            <person name="Lopes M.R."/>
            <person name="Hittinger C.T."/>
            <person name="Goker M."/>
            <person name="Salamov A."/>
            <person name="Wisecaver J."/>
            <person name="Long T.M."/>
            <person name="Aerts A.L."/>
            <person name="Barry K."/>
            <person name="Choi C."/>
            <person name="Clum A."/>
            <person name="Coughlan A.Y."/>
            <person name="Deshpande S."/>
            <person name="Douglass A.P."/>
            <person name="Hanson S.J."/>
            <person name="Klenk H.-P."/>
            <person name="Labutti K."/>
            <person name="Lapidus A."/>
            <person name="Lindquist E."/>
            <person name="Lipzen A."/>
            <person name="Meier-Kolthoff J.P."/>
            <person name="Ohm R.A."/>
            <person name="Otillar R.P."/>
            <person name="Pangilinan J."/>
            <person name="Peng Y."/>
            <person name="Rokas A."/>
            <person name="Rosa C.A."/>
            <person name="Scheuner C."/>
            <person name="Sibirny A.A."/>
            <person name="Slot J.C."/>
            <person name="Stielow J.B."/>
            <person name="Sun H."/>
            <person name="Kurtzman C.P."/>
            <person name="Blackwell M."/>
            <person name="Grigoriev I.V."/>
            <person name="Jeffries T.W."/>
        </authorList>
    </citation>
    <scope>NUCLEOTIDE SEQUENCE [LARGE SCALE GENOMIC DNA]</scope>
    <source>
        <strain evidence="12">NRRL Y-2460</strain>
    </source>
</reference>
<feature type="region of interest" description="Disordered" evidence="9">
    <location>
        <begin position="304"/>
        <end position="336"/>
    </location>
</feature>
<protein>
    <recommendedName>
        <fullName evidence="10">BZIP domain-containing protein</fullName>
    </recommendedName>
</protein>
<feature type="compositionally biased region" description="Low complexity" evidence="9">
    <location>
        <begin position="75"/>
        <end position="102"/>
    </location>
</feature>
<keyword evidence="12" id="KW-1185">Reference proteome</keyword>